<dbReference type="RefSeq" id="WP_168519494.1">
    <property type="nucleotide sequence ID" value="NZ_JAAXLS010000023.1"/>
</dbReference>
<keyword evidence="3" id="KW-1185">Reference proteome</keyword>
<organism evidence="2 3">
    <name type="scientific">Amycolatopsis acididurans</name>
    <dbReference type="NCBI Taxonomy" id="2724524"/>
    <lineage>
        <taxon>Bacteria</taxon>
        <taxon>Bacillati</taxon>
        <taxon>Actinomycetota</taxon>
        <taxon>Actinomycetes</taxon>
        <taxon>Pseudonocardiales</taxon>
        <taxon>Pseudonocardiaceae</taxon>
        <taxon>Amycolatopsis</taxon>
    </lineage>
</organism>
<dbReference type="EMBL" id="JAAXLS010000023">
    <property type="protein sequence ID" value="NKQ56462.1"/>
    <property type="molecule type" value="Genomic_DNA"/>
</dbReference>
<evidence type="ECO:0000256" key="1">
    <source>
        <dbReference type="SAM" id="MobiDB-lite"/>
    </source>
</evidence>
<reference evidence="2 3" key="1">
    <citation type="submission" date="2020-04" db="EMBL/GenBank/DDBJ databases">
        <title>Novel species.</title>
        <authorList>
            <person name="Teo W.F.A."/>
            <person name="Lipun K."/>
            <person name="Srisuk N."/>
            <person name="Duangmal K."/>
        </authorList>
    </citation>
    <scope>NUCLEOTIDE SEQUENCE [LARGE SCALE GENOMIC DNA]</scope>
    <source>
        <strain evidence="2 3">K13G38</strain>
    </source>
</reference>
<feature type="compositionally biased region" description="Basic and acidic residues" evidence="1">
    <location>
        <begin position="76"/>
        <end position="85"/>
    </location>
</feature>
<evidence type="ECO:0000313" key="3">
    <source>
        <dbReference type="Proteomes" id="UP000715441"/>
    </source>
</evidence>
<sequence>MVATLPVPIEFSLPEGWRSVSPDEAGAEQAAFVALRPPAGRGFTANITISGEVRGADEPLTRLADEAVDKLRASGRDVHLGRRNEVGSAARSAAPTSR</sequence>
<dbReference type="Gene3D" id="3.40.1000.10">
    <property type="entry name" value="Mog1/PsbP, alpha/beta/alpha sandwich"/>
    <property type="match status" value="1"/>
</dbReference>
<proteinExistence type="predicted"/>
<name>A0ABX1J9K4_9PSEU</name>
<comment type="caution">
    <text evidence="2">The sequence shown here is derived from an EMBL/GenBank/DDBJ whole genome shotgun (WGS) entry which is preliminary data.</text>
</comment>
<protein>
    <submittedName>
        <fullName evidence="2">Uncharacterized protein</fullName>
    </submittedName>
</protein>
<evidence type="ECO:0000313" key="2">
    <source>
        <dbReference type="EMBL" id="NKQ56462.1"/>
    </source>
</evidence>
<feature type="region of interest" description="Disordered" evidence="1">
    <location>
        <begin position="76"/>
        <end position="98"/>
    </location>
</feature>
<dbReference type="Proteomes" id="UP000715441">
    <property type="component" value="Unassembled WGS sequence"/>
</dbReference>
<accession>A0ABX1J9K4</accession>
<gene>
    <name evidence="2" type="ORF">HFP15_26650</name>
</gene>